<accession>A0ABM9M7B8</accession>
<keyword evidence="1" id="KW-1133">Transmembrane helix</keyword>
<proteinExistence type="predicted"/>
<dbReference type="NCBIfam" id="TIGR00996">
    <property type="entry name" value="Mtu_fam_mce"/>
    <property type="match status" value="1"/>
</dbReference>
<keyword evidence="1" id="KW-0812">Transmembrane</keyword>
<gene>
    <name evidence="4" type="ORF">MU0053_005004</name>
</gene>
<keyword evidence="5" id="KW-1185">Reference proteome</keyword>
<keyword evidence="1" id="KW-0472">Membrane</keyword>
<dbReference type="Pfam" id="PF02470">
    <property type="entry name" value="MlaD"/>
    <property type="match status" value="1"/>
</dbReference>
<feature type="domain" description="Mammalian cell entry C-terminal" evidence="3">
    <location>
        <begin position="117"/>
        <end position="328"/>
    </location>
</feature>
<feature type="transmembrane region" description="Helical" evidence="1">
    <location>
        <begin position="12"/>
        <end position="33"/>
    </location>
</feature>
<evidence type="ECO:0000259" key="3">
    <source>
        <dbReference type="Pfam" id="PF11887"/>
    </source>
</evidence>
<organism evidence="4 5">
    <name type="scientific">[Mycobacterium] burgundiense</name>
    <dbReference type="NCBI Taxonomy" id="3064286"/>
    <lineage>
        <taxon>Bacteria</taxon>
        <taxon>Bacillati</taxon>
        <taxon>Actinomycetota</taxon>
        <taxon>Actinomycetes</taxon>
        <taxon>Mycobacteriales</taxon>
        <taxon>Mycobacteriaceae</taxon>
        <taxon>Mycolicibacterium</taxon>
    </lineage>
</organism>
<dbReference type="EMBL" id="OY726397">
    <property type="protein sequence ID" value="CAJ1511087.1"/>
    <property type="molecule type" value="Genomic_DNA"/>
</dbReference>
<dbReference type="InterPro" id="IPR024516">
    <property type="entry name" value="Mce_C"/>
</dbReference>
<feature type="domain" description="Mce/MlaD" evidence="2">
    <location>
        <begin position="39"/>
        <end position="114"/>
    </location>
</feature>
<dbReference type="RefSeq" id="WP_308480260.1">
    <property type="nucleotide sequence ID" value="NZ_OY726397.1"/>
</dbReference>
<sequence length="342" mass="36736">MREKLGGVIWRLGLFVLVCLLGTFALLTLFAQLRFQKETSYRADFTNVSGLEAGDFVRIAGVEVGKVKNIVLNEQRLAVVEFTADDSVVLTGGSEAAIRYDNPIGGRFLELREGTGSLQRLAAGQVIPQDRTEPALDLDALIGGFRPLFRALDPEQVNLLTGQLVDVFQGQGTTISSFLSQTAALTDTLADRDALIGQVIGNLDTVLASLGDQGDQFAKAVDSLSELIGALASRKTDVSAAIAHTSAVSHSVADMLGQARAPLKTVVEQSDRVSGLVVADHEYVDNLLETLPDAYQRLARQGMHGDYFSYYICDLMLKVNGKGGQPVYVKLATQDTGRCAAK</sequence>
<dbReference type="Pfam" id="PF11887">
    <property type="entry name" value="Mce4_CUP1"/>
    <property type="match status" value="1"/>
</dbReference>
<evidence type="ECO:0000259" key="2">
    <source>
        <dbReference type="Pfam" id="PF02470"/>
    </source>
</evidence>
<dbReference type="InterPro" id="IPR003399">
    <property type="entry name" value="Mce/MlaD"/>
</dbReference>
<dbReference type="Proteomes" id="UP001190465">
    <property type="component" value="Chromosome"/>
</dbReference>
<reference evidence="4 5" key="1">
    <citation type="submission" date="2023-08" db="EMBL/GenBank/DDBJ databases">
        <authorList>
            <person name="Folkvardsen B D."/>
            <person name="Norman A."/>
        </authorList>
    </citation>
    <scope>NUCLEOTIDE SEQUENCE [LARGE SCALE GENOMIC DNA]</scope>
    <source>
        <strain evidence="4 5">Mu0053</strain>
    </source>
</reference>
<dbReference type="PANTHER" id="PTHR33371">
    <property type="entry name" value="INTERMEMBRANE PHOSPHOLIPID TRANSPORT SYSTEM BINDING PROTEIN MLAD-RELATED"/>
    <property type="match status" value="1"/>
</dbReference>
<evidence type="ECO:0000313" key="4">
    <source>
        <dbReference type="EMBL" id="CAJ1511087.1"/>
    </source>
</evidence>
<dbReference type="InterPro" id="IPR005693">
    <property type="entry name" value="Mce"/>
</dbReference>
<dbReference type="InterPro" id="IPR052336">
    <property type="entry name" value="MlaD_Phospholipid_Transporter"/>
</dbReference>
<protein>
    <submittedName>
        <fullName evidence="4">MCE family protein</fullName>
    </submittedName>
</protein>
<evidence type="ECO:0000256" key="1">
    <source>
        <dbReference type="SAM" id="Phobius"/>
    </source>
</evidence>
<dbReference type="PANTHER" id="PTHR33371:SF17">
    <property type="entry name" value="MCE-FAMILY PROTEIN MCE1B"/>
    <property type="match status" value="1"/>
</dbReference>
<name>A0ABM9M7B8_9MYCO</name>
<evidence type="ECO:0000313" key="5">
    <source>
        <dbReference type="Proteomes" id="UP001190465"/>
    </source>
</evidence>